<dbReference type="Proteomes" id="UP000762676">
    <property type="component" value="Unassembled WGS sequence"/>
</dbReference>
<evidence type="ECO:0000256" key="6">
    <source>
        <dbReference type="SAM" id="SignalP"/>
    </source>
</evidence>
<dbReference type="EMBL" id="BMAT01000548">
    <property type="protein sequence ID" value="GFR68272.1"/>
    <property type="molecule type" value="Genomic_DNA"/>
</dbReference>
<dbReference type="GO" id="GO:0005737">
    <property type="term" value="C:cytoplasm"/>
    <property type="evidence" value="ECO:0007669"/>
    <property type="project" value="UniProtKB-SubCell"/>
</dbReference>
<dbReference type="PANTHER" id="PTHR46079">
    <property type="entry name" value="FERM DOMAIN-CONTAINING PROTEIN 4"/>
    <property type="match status" value="1"/>
</dbReference>
<evidence type="ECO:0000313" key="9">
    <source>
        <dbReference type="EMBL" id="GFR68272.1"/>
    </source>
</evidence>
<feature type="region of interest" description="Disordered" evidence="5">
    <location>
        <begin position="930"/>
        <end position="994"/>
    </location>
</feature>
<proteinExistence type="predicted"/>
<dbReference type="Pfam" id="PF11819">
    <property type="entry name" value="CUPID"/>
    <property type="match status" value="1"/>
</dbReference>
<dbReference type="InterPro" id="IPR018980">
    <property type="entry name" value="FERM_PH-like_C"/>
</dbReference>
<organism evidence="9 10">
    <name type="scientific">Elysia marginata</name>
    <dbReference type="NCBI Taxonomy" id="1093978"/>
    <lineage>
        <taxon>Eukaryota</taxon>
        <taxon>Metazoa</taxon>
        <taxon>Spiralia</taxon>
        <taxon>Lophotrochozoa</taxon>
        <taxon>Mollusca</taxon>
        <taxon>Gastropoda</taxon>
        <taxon>Heterobranchia</taxon>
        <taxon>Euthyneura</taxon>
        <taxon>Panpulmonata</taxon>
        <taxon>Sacoglossa</taxon>
        <taxon>Placobranchoidea</taxon>
        <taxon>Plakobranchidae</taxon>
        <taxon>Elysia</taxon>
    </lineage>
</organism>
<feature type="compositionally biased region" description="Polar residues" evidence="5">
    <location>
        <begin position="694"/>
        <end position="704"/>
    </location>
</feature>
<feature type="region of interest" description="Disordered" evidence="5">
    <location>
        <begin position="467"/>
        <end position="550"/>
    </location>
</feature>
<feature type="coiled-coil region" evidence="4">
    <location>
        <begin position="155"/>
        <end position="189"/>
    </location>
</feature>
<gene>
    <name evidence="9" type="ORF">ElyMa_000273500</name>
</gene>
<keyword evidence="3 4" id="KW-0175">Coiled coil</keyword>
<evidence type="ECO:0000256" key="1">
    <source>
        <dbReference type="ARBA" id="ARBA00004496"/>
    </source>
</evidence>
<dbReference type="AlphaFoldDB" id="A0AAV4F4J4"/>
<comment type="caution">
    <text evidence="9">The sequence shown here is derived from an EMBL/GenBank/DDBJ whole genome shotgun (WGS) entry which is preliminary data.</text>
</comment>
<sequence length="994" mass="106749">MVILRTRSRLFLISCIVHTLSSFNPYEDAVREPAESYDDLSCAITDPTTQVSVSRRTFGASNVDVHAWFASTPQLTKCIWSMAVAQHQFYLDRKQSKSQLPSARSMSEIAADLCRSTTSLPGSLGSDLSRSPSSHSLPSLSNSRYDLTVEQSDSLKAERDMYAALLARREALQDALRKKTEELKAICLQEGELTGELPPETPLARGEQPPVFRRRVGTKFSLSANKVHGSDQLSNELSQMELEVELQGKITSAAQRLASDKTVSKLVRKQRRQSYTKAVGKLKDMEKKLSDMRKQTGGKATVLSEAALSSSSLTTSSGGSPSASRTFEGMYHVAAPRSVSEVDIGNVHDLSAGGSTAITAQHLHGKLPHRFQNRGQLKGSSSGAAADDVDSIHSGDSGVTSGGAAGLVSSTSSGYSSLSPSPSPSLGGARASSASSTTCLWDGNTTTGLPPISTAHTVTRVGRRLASVTNSHRNQYPDDSSSLDSTSEGYLSPNSPKHFLDNTPGGLRSSDMRDSPEKFQGSVSVDEDYDDRSESAHNRSKHFIVSRGPQKSRFTELKVRGRDHSFSEPPSQSRVIVDFAQGAPDNPTTARLARAEADPDLDNSCSTSVWDDEDDVDYESSRGCSSFGGDTSFGGDSEDLEEYKLWREEQKYSTRVQRRKQTVILSKSLRRQKVNVIEKGYKAFENLYMGDVGPNTSVSRSNTDPRGRSLARNPHAKSSSTGQVLRDSRTAGVLAGSGYSQAELGHRIQDVMDSSRGEPRRHNVRSRSFDSSRNKRSLVSPRGETGDPRANQTIDDIRLADLPAYSKNLTTSLAKKSGAFFSKTRDRPKQMVSLDNDVSAVQTECSAPSSQFLKSGCFGGSNSPNIKYETNFGVIAGNIRAASSSTESRLPSSTSACSADLGGCILRCNISVSNRSDCITQGEGERCSAGNITSSTIRDSSSSSISTGSEGCTTPISGASASGGGSSAEDAEFSYPSSTTSWQPQTNRGLETAV</sequence>
<evidence type="ECO:0000256" key="3">
    <source>
        <dbReference type="ARBA" id="ARBA00023054"/>
    </source>
</evidence>
<feature type="domain" description="Cytohesin Ubiquitin Protein Inducing" evidence="8">
    <location>
        <begin position="150"/>
        <end position="265"/>
    </location>
</feature>
<feature type="compositionally biased region" description="Basic and acidic residues" evidence="5">
    <location>
        <begin position="751"/>
        <end position="773"/>
    </location>
</feature>
<accession>A0AAV4F4J4</accession>
<comment type="subcellular location">
    <subcellularLocation>
        <location evidence="1">Cytoplasm</location>
    </subcellularLocation>
</comment>
<feature type="signal peptide" evidence="6">
    <location>
        <begin position="1"/>
        <end position="22"/>
    </location>
</feature>
<evidence type="ECO:0000256" key="5">
    <source>
        <dbReference type="SAM" id="MobiDB-lite"/>
    </source>
</evidence>
<dbReference type="InterPro" id="IPR021774">
    <property type="entry name" value="CUPID"/>
</dbReference>
<evidence type="ECO:0000256" key="2">
    <source>
        <dbReference type="ARBA" id="ARBA00022490"/>
    </source>
</evidence>
<evidence type="ECO:0000259" key="8">
    <source>
        <dbReference type="Pfam" id="PF11819"/>
    </source>
</evidence>
<dbReference type="Pfam" id="PF09380">
    <property type="entry name" value="FERM_C"/>
    <property type="match status" value="1"/>
</dbReference>
<feature type="compositionally biased region" description="Polar residues" evidence="5">
    <location>
        <begin position="975"/>
        <end position="994"/>
    </location>
</feature>
<feature type="compositionally biased region" description="Low complexity" evidence="5">
    <location>
        <begin position="407"/>
        <end position="437"/>
    </location>
</feature>
<feature type="compositionally biased region" description="Polar residues" evidence="5">
    <location>
        <begin position="467"/>
        <end position="495"/>
    </location>
</feature>
<feature type="region of interest" description="Disordered" evidence="5">
    <location>
        <begin position="688"/>
        <end position="727"/>
    </location>
</feature>
<dbReference type="GO" id="GO:0005912">
    <property type="term" value="C:adherens junction"/>
    <property type="evidence" value="ECO:0007669"/>
    <property type="project" value="TreeGrafter"/>
</dbReference>
<dbReference type="InterPro" id="IPR047176">
    <property type="entry name" value="FRMD4A/B"/>
</dbReference>
<dbReference type="GO" id="GO:0005923">
    <property type="term" value="C:bicellular tight junction"/>
    <property type="evidence" value="ECO:0007669"/>
    <property type="project" value="TreeGrafter"/>
</dbReference>
<name>A0AAV4F4J4_9GAST</name>
<keyword evidence="2" id="KW-0963">Cytoplasm</keyword>
<feature type="compositionally biased region" description="Low complexity" evidence="5">
    <location>
        <begin position="932"/>
        <end position="949"/>
    </location>
</feature>
<protein>
    <submittedName>
        <fullName evidence="9">FERM domain-containing protein 4A</fullName>
    </submittedName>
</protein>
<keyword evidence="6" id="KW-0732">Signal</keyword>
<keyword evidence="10" id="KW-1185">Reference proteome</keyword>
<reference evidence="9 10" key="1">
    <citation type="journal article" date="2021" name="Elife">
        <title>Chloroplast acquisition without the gene transfer in kleptoplastic sea slugs, Plakobranchus ocellatus.</title>
        <authorList>
            <person name="Maeda T."/>
            <person name="Takahashi S."/>
            <person name="Yoshida T."/>
            <person name="Shimamura S."/>
            <person name="Takaki Y."/>
            <person name="Nagai Y."/>
            <person name="Toyoda A."/>
            <person name="Suzuki Y."/>
            <person name="Arimoto A."/>
            <person name="Ishii H."/>
            <person name="Satoh N."/>
            <person name="Nishiyama T."/>
            <person name="Hasebe M."/>
            <person name="Maruyama T."/>
            <person name="Minagawa J."/>
            <person name="Obokata J."/>
            <person name="Shigenobu S."/>
        </authorList>
    </citation>
    <scope>NUCLEOTIDE SEQUENCE [LARGE SCALE GENOMIC DNA]</scope>
</reference>
<feature type="domain" description="FERM C-terminal PH-like" evidence="7">
    <location>
        <begin position="56"/>
        <end position="97"/>
    </location>
</feature>
<evidence type="ECO:0000259" key="7">
    <source>
        <dbReference type="Pfam" id="PF09380"/>
    </source>
</evidence>
<feature type="region of interest" description="Disordered" evidence="5">
    <location>
        <begin position="372"/>
        <end position="437"/>
    </location>
</feature>
<dbReference type="PANTHER" id="PTHR46079:SF2">
    <property type="entry name" value="FERM DOMAIN-CONTAINING PROTEIN"/>
    <property type="match status" value="1"/>
</dbReference>
<feature type="region of interest" description="Disordered" evidence="5">
    <location>
        <begin position="123"/>
        <end position="142"/>
    </location>
</feature>
<dbReference type="GO" id="GO:0090162">
    <property type="term" value="P:establishment of epithelial cell polarity"/>
    <property type="evidence" value="ECO:0007669"/>
    <property type="project" value="InterPro"/>
</dbReference>
<evidence type="ECO:0000313" key="10">
    <source>
        <dbReference type="Proteomes" id="UP000762676"/>
    </source>
</evidence>
<evidence type="ECO:0000256" key="4">
    <source>
        <dbReference type="SAM" id="Coils"/>
    </source>
</evidence>
<feature type="chain" id="PRO_5043730313" evidence="6">
    <location>
        <begin position="23"/>
        <end position="994"/>
    </location>
</feature>
<feature type="region of interest" description="Disordered" evidence="5">
    <location>
        <begin position="751"/>
        <end position="792"/>
    </location>
</feature>